<dbReference type="Pfam" id="PF00512">
    <property type="entry name" value="HisKA"/>
    <property type="match status" value="1"/>
</dbReference>
<gene>
    <name evidence="13" type="ORF">L9059_29225</name>
</gene>
<evidence type="ECO:0000259" key="12">
    <source>
        <dbReference type="PROSITE" id="PS50885"/>
    </source>
</evidence>
<dbReference type="SMART" id="SM00387">
    <property type="entry name" value="HATPase_c"/>
    <property type="match status" value="1"/>
</dbReference>
<dbReference type="EMBL" id="JAKNRW010000056">
    <property type="protein sequence ID" value="MCK1794188.1"/>
    <property type="molecule type" value="Genomic_DNA"/>
</dbReference>
<evidence type="ECO:0000256" key="5">
    <source>
        <dbReference type="ARBA" id="ARBA00022553"/>
    </source>
</evidence>
<keyword evidence="8" id="KW-0418">Kinase</keyword>
<dbReference type="InterPro" id="IPR003594">
    <property type="entry name" value="HATPase_dom"/>
</dbReference>
<dbReference type="InterPro" id="IPR004358">
    <property type="entry name" value="Sig_transdc_His_kin-like_C"/>
</dbReference>
<keyword evidence="9 13" id="KW-0067">ATP-binding</keyword>
<dbReference type="PANTHER" id="PTHR44936">
    <property type="entry name" value="SENSOR PROTEIN CREC"/>
    <property type="match status" value="1"/>
</dbReference>
<dbReference type="InterPro" id="IPR036097">
    <property type="entry name" value="HisK_dim/P_sf"/>
</dbReference>
<comment type="catalytic activity">
    <reaction evidence="1">
        <text>ATP + protein L-histidine = ADP + protein N-phospho-L-histidine.</text>
        <dbReference type="EC" id="2.7.13.3"/>
    </reaction>
</comment>
<dbReference type="SUPFAM" id="SSF47384">
    <property type="entry name" value="Homodimeric domain of signal transducing histidine kinase"/>
    <property type="match status" value="1"/>
</dbReference>
<feature type="transmembrane region" description="Helical" evidence="10">
    <location>
        <begin position="6"/>
        <end position="30"/>
    </location>
</feature>
<keyword evidence="10" id="KW-0472">Membrane</keyword>
<reference evidence="13 14" key="1">
    <citation type="submission" date="2022-02" db="EMBL/GenBank/DDBJ databases">
        <title>Comparative genomics of the first Antarctic Pseudomonas spp. capable of biotransforming 2,4,6-Trinitrotoluene.</title>
        <authorList>
            <person name="Cabrera M.A."/>
            <person name="Marquez S.L."/>
            <person name="Perez-Donoso J.M."/>
        </authorList>
    </citation>
    <scope>NUCLEOTIDE SEQUENCE [LARGE SCALE GENOMIC DNA]</scope>
    <source>
        <strain evidence="13 14">TNT19</strain>
    </source>
</reference>
<dbReference type="SMART" id="SM00304">
    <property type="entry name" value="HAMP"/>
    <property type="match status" value="1"/>
</dbReference>
<feature type="transmembrane region" description="Helical" evidence="10">
    <location>
        <begin position="234"/>
        <end position="254"/>
    </location>
</feature>
<dbReference type="InterPro" id="IPR050980">
    <property type="entry name" value="2C_sensor_his_kinase"/>
</dbReference>
<dbReference type="Pfam" id="PF00672">
    <property type="entry name" value="HAMP"/>
    <property type="match status" value="1"/>
</dbReference>
<name>A0ABT0F8B9_9PSED</name>
<feature type="domain" description="Histidine kinase" evidence="11">
    <location>
        <begin position="315"/>
        <end position="533"/>
    </location>
</feature>
<keyword evidence="4" id="KW-1003">Cell membrane</keyword>
<comment type="subcellular location">
    <subcellularLocation>
        <location evidence="2">Cell membrane</location>
        <topology evidence="2">Multi-pass membrane protein</topology>
    </subcellularLocation>
</comment>
<keyword evidence="6" id="KW-0808">Transferase</keyword>
<evidence type="ECO:0000256" key="10">
    <source>
        <dbReference type="SAM" id="Phobius"/>
    </source>
</evidence>
<evidence type="ECO:0000256" key="1">
    <source>
        <dbReference type="ARBA" id="ARBA00000085"/>
    </source>
</evidence>
<dbReference type="SUPFAM" id="SSF55874">
    <property type="entry name" value="ATPase domain of HSP90 chaperone/DNA topoisomerase II/histidine kinase"/>
    <property type="match status" value="1"/>
</dbReference>
<dbReference type="Pfam" id="PF02518">
    <property type="entry name" value="HATPase_c"/>
    <property type="match status" value="1"/>
</dbReference>
<organism evidence="13 14">
    <name type="scientific">Pseudomonas violetae</name>
    <dbReference type="NCBI Taxonomy" id="2915813"/>
    <lineage>
        <taxon>Bacteria</taxon>
        <taxon>Pseudomonadati</taxon>
        <taxon>Pseudomonadota</taxon>
        <taxon>Gammaproteobacteria</taxon>
        <taxon>Pseudomonadales</taxon>
        <taxon>Pseudomonadaceae</taxon>
        <taxon>Pseudomonas</taxon>
    </lineage>
</organism>
<evidence type="ECO:0000256" key="4">
    <source>
        <dbReference type="ARBA" id="ARBA00022475"/>
    </source>
</evidence>
<dbReference type="Gene3D" id="3.30.565.10">
    <property type="entry name" value="Histidine kinase-like ATPase, C-terminal domain"/>
    <property type="match status" value="1"/>
</dbReference>
<keyword evidence="5" id="KW-0597">Phosphoprotein</keyword>
<dbReference type="SUPFAM" id="SSF158472">
    <property type="entry name" value="HAMP domain-like"/>
    <property type="match status" value="1"/>
</dbReference>
<evidence type="ECO:0000256" key="8">
    <source>
        <dbReference type="ARBA" id="ARBA00022777"/>
    </source>
</evidence>
<dbReference type="CDD" id="cd00082">
    <property type="entry name" value="HisKA"/>
    <property type="match status" value="1"/>
</dbReference>
<protein>
    <recommendedName>
        <fullName evidence="3">histidine kinase</fullName>
        <ecNumber evidence="3">2.7.13.3</ecNumber>
    </recommendedName>
</protein>
<accession>A0ABT0F8B9</accession>
<dbReference type="Gene3D" id="6.10.340.10">
    <property type="match status" value="1"/>
</dbReference>
<dbReference type="Proteomes" id="UP001299876">
    <property type="component" value="Unassembled WGS sequence"/>
</dbReference>
<dbReference type="InterPro" id="IPR003660">
    <property type="entry name" value="HAMP_dom"/>
</dbReference>
<dbReference type="InterPro" id="IPR005467">
    <property type="entry name" value="His_kinase_dom"/>
</dbReference>
<dbReference type="EC" id="2.7.13.3" evidence="3"/>
<comment type="caution">
    <text evidence="13">The sequence shown here is derived from an EMBL/GenBank/DDBJ whole genome shotgun (WGS) entry which is preliminary data.</text>
</comment>
<evidence type="ECO:0000313" key="14">
    <source>
        <dbReference type="Proteomes" id="UP001299876"/>
    </source>
</evidence>
<evidence type="ECO:0000313" key="13">
    <source>
        <dbReference type="EMBL" id="MCK1794188.1"/>
    </source>
</evidence>
<evidence type="ECO:0000256" key="9">
    <source>
        <dbReference type="ARBA" id="ARBA00022840"/>
    </source>
</evidence>
<evidence type="ECO:0000256" key="3">
    <source>
        <dbReference type="ARBA" id="ARBA00012438"/>
    </source>
</evidence>
<evidence type="ECO:0000256" key="6">
    <source>
        <dbReference type="ARBA" id="ARBA00022679"/>
    </source>
</evidence>
<sequence>MNSIFLRIYGGMCAALILVAVLGVLALHLLNEVRSEQYRERLAHGTFSLMADNLQPMNETERHRALLVWERLLGIPLTLKTFSQTHLDLTQRTRVLRGQALVEQTGPHAAMVYRLVSDKEQLVLTGEVQQISEQLARATIYLLADELVRVPVAEQPKRLAQLKEDKGFGFDLRLVTVDAADMDEDQSRRVSEGDTVMALGKGGDSIRVFAGMIGTPWVLEIGPLYQMNPYPPEWLVLIAALGLSLIGLIVYLLVRQLERRLRGLEAAATRIAKGSLETRVPARGADSVGRLASAFNGMAEHLQQLLAIQRELVRAVSHELRTPVARLRFGLEMIGSATTPQALQKYCEGMDHDIEDLDKLVDEMLTYARLEQGSPALNFQRINLDALVNQVIEELAPLRAGVTVQRGLCLSAADCDDAWVEAEPRYLHRALQNLVSNAMRHATSRVTVSYQVGQQRCRIDVEDDGPGVPEIAWERIFTPFLRLDDSRTRASGGHGLGLSIVRRIIHWHDGRALIGKSKSLGGACFSLSWPRNQEKRQNL</sequence>
<evidence type="ECO:0000256" key="2">
    <source>
        <dbReference type="ARBA" id="ARBA00004651"/>
    </source>
</evidence>
<keyword evidence="7" id="KW-0547">Nucleotide-binding</keyword>
<evidence type="ECO:0000256" key="7">
    <source>
        <dbReference type="ARBA" id="ARBA00022741"/>
    </source>
</evidence>
<keyword evidence="10" id="KW-0812">Transmembrane</keyword>
<dbReference type="PROSITE" id="PS50109">
    <property type="entry name" value="HIS_KIN"/>
    <property type="match status" value="1"/>
</dbReference>
<dbReference type="CDD" id="cd06225">
    <property type="entry name" value="HAMP"/>
    <property type="match status" value="1"/>
</dbReference>
<proteinExistence type="predicted"/>
<dbReference type="GO" id="GO:0005524">
    <property type="term" value="F:ATP binding"/>
    <property type="evidence" value="ECO:0007669"/>
    <property type="project" value="UniProtKB-KW"/>
</dbReference>
<evidence type="ECO:0000259" key="11">
    <source>
        <dbReference type="PROSITE" id="PS50109"/>
    </source>
</evidence>
<feature type="domain" description="HAMP" evidence="12">
    <location>
        <begin position="255"/>
        <end position="307"/>
    </location>
</feature>
<dbReference type="Gene3D" id="1.10.287.130">
    <property type="match status" value="1"/>
</dbReference>
<dbReference type="RefSeq" id="WP_247294584.1">
    <property type="nucleotide sequence ID" value="NZ_JAKNRW010000056.1"/>
</dbReference>
<dbReference type="SMART" id="SM00388">
    <property type="entry name" value="HisKA"/>
    <property type="match status" value="1"/>
</dbReference>
<keyword evidence="10" id="KW-1133">Transmembrane helix</keyword>
<dbReference type="PANTHER" id="PTHR44936:SF10">
    <property type="entry name" value="SENSOR PROTEIN RSTB"/>
    <property type="match status" value="1"/>
</dbReference>
<dbReference type="PRINTS" id="PR00344">
    <property type="entry name" value="BCTRLSENSOR"/>
</dbReference>
<dbReference type="PROSITE" id="PS50885">
    <property type="entry name" value="HAMP"/>
    <property type="match status" value="1"/>
</dbReference>
<dbReference type="InterPro" id="IPR003661">
    <property type="entry name" value="HisK_dim/P_dom"/>
</dbReference>
<keyword evidence="14" id="KW-1185">Reference proteome</keyword>
<dbReference type="InterPro" id="IPR036890">
    <property type="entry name" value="HATPase_C_sf"/>
</dbReference>